<feature type="region of interest" description="Disordered" evidence="1">
    <location>
        <begin position="1"/>
        <end position="82"/>
    </location>
</feature>
<name>A0A7R7XI54_9EURO</name>
<proteinExistence type="predicted"/>
<feature type="compositionally biased region" description="Basic and acidic residues" evidence="1">
    <location>
        <begin position="70"/>
        <end position="82"/>
    </location>
</feature>
<reference evidence="2" key="2">
    <citation type="submission" date="2021-02" db="EMBL/GenBank/DDBJ databases">
        <title>Aspergillus puulaauensis MK2 genome sequence.</title>
        <authorList>
            <person name="Futagami T."/>
            <person name="Mori K."/>
            <person name="Kadooka C."/>
            <person name="Tanaka T."/>
        </authorList>
    </citation>
    <scope>NUCLEOTIDE SEQUENCE</scope>
    <source>
        <strain evidence="2">MK2</strain>
    </source>
</reference>
<feature type="compositionally biased region" description="Basic and acidic residues" evidence="1">
    <location>
        <begin position="50"/>
        <end position="59"/>
    </location>
</feature>
<organism evidence="2 3">
    <name type="scientific">Aspergillus puulaauensis</name>
    <dbReference type="NCBI Taxonomy" id="1220207"/>
    <lineage>
        <taxon>Eukaryota</taxon>
        <taxon>Fungi</taxon>
        <taxon>Dikarya</taxon>
        <taxon>Ascomycota</taxon>
        <taxon>Pezizomycotina</taxon>
        <taxon>Eurotiomycetes</taxon>
        <taxon>Eurotiomycetidae</taxon>
        <taxon>Eurotiales</taxon>
        <taxon>Aspergillaceae</taxon>
        <taxon>Aspergillus</taxon>
    </lineage>
</organism>
<keyword evidence="3" id="KW-1185">Reference proteome</keyword>
<sequence length="82" mass="9637">MAEESLKSTKYLKHEERRSQLPDDLQRLVDEEESYRFGSGDFENSWTSTRIKDDEEKARTNRMGTDDTEGQERAGKTEYKTV</sequence>
<protein>
    <submittedName>
        <fullName evidence="2">Uncharacterized protein</fullName>
    </submittedName>
</protein>
<dbReference type="OrthoDB" id="4496885at2759"/>
<accession>A0A7R7XI54</accession>
<dbReference type="AlphaFoldDB" id="A0A7R7XI54"/>
<gene>
    <name evidence="2" type="ORF">APUU_22141A</name>
</gene>
<evidence type="ECO:0000313" key="2">
    <source>
        <dbReference type="EMBL" id="BCS21709.1"/>
    </source>
</evidence>
<dbReference type="GeneID" id="64971714"/>
<dbReference type="KEGG" id="apuu:APUU_22141A"/>
<dbReference type="Proteomes" id="UP000654913">
    <property type="component" value="Chromosome 2"/>
</dbReference>
<evidence type="ECO:0000313" key="3">
    <source>
        <dbReference type="Proteomes" id="UP000654913"/>
    </source>
</evidence>
<reference evidence="2" key="1">
    <citation type="submission" date="2021-01" db="EMBL/GenBank/DDBJ databases">
        <authorList>
            <consortium name="Aspergillus puulaauensis MK2 genome sequencing consortium"/>
            <person name="Kazuki M."/>
            <person name="Futagami T."/>
        </authorList>
    </citation>
    <scope>NUCLEOTIDE SEQUENCE</scope>
    <source>
        <strain evidence="2">MK2</strain>
    </source>
</reference>
<evidence type="ECO:0000256" key="1">
    <source>
        <dbReference type="SAM" id="MobiDB-lite"/>
    </source>
</evidence>
<feature type="compositionally biased region" description="Basic and acidic residues" evidence="1">
    <location>
        <begin position="1"/>
        <end position="29"/>
    </location>
</feature>
<dbReference type="RefSeq" id="XP_041553903.1">
    <property type="nucleotide sequence ID" value="XM_041700971.1"/>
</dbReference>
<dbReference type="EMBL" id="AP024444">
    <property type="protein sequence ID" value="BCS21709.1"/>
    <property type="molecule type" value="Genomic_DNA"/>
</dbReference>